<gene>
    <name evidence="5" type="ORF">TRFO_19088</name>
</gene>
<keyword evidence="2" id="KW-0539">Nucleus</keyword>
<name>A0A1J4KP24_9EUKA</name>
<feature type="compositionally biased region" description="Basic and acidic residues" evidence="3">
    <location>
        <begin position="80"/>
        <end position="95"/>
    </location>
</feature>
<evidence type="ECO:0000313" key="6">
    <source>
        <dbReference type="Proteomes" id="UP000179807"/>
    </source>
</evidence>
<dbReference type="PROSITE" id="PS50013">
    <property type="entry name" value="CHROMO_2"/>
    <property type="match status" value="1"/>
</dbReference>
<organism evidence="5 6">
    <name type="scientific">Tritrichomonas foetus</name>
    <dbReference type="NCBI Taxonomy" id="1144522"/>
    <lineage>
        <taxon>Eukaryota</taxon>
        <taxon>Metamonada</taxon>
        <taxon>Parabasalia</taxon>
        <taxon>Tritrichomonadida</taxon>
        <taxon>Tritrichomonadidae</taxon>
        <taxon>Tritrichomonas</taxon>
    </lineage>
</organism>
<dbReference type="RefSeq" id="XP_068364590.1">
    <property type="nucleotide sequence ID" value="XM_068500575.1"/>
</dbReference>
<evidence type="ECO:0000256" key="1">
    <source>
        <dbReference type="ARBA" id="ARBA00004123"/>
    </source>
</evidence>
<dbReference type="CDD" id="cd00024">
    <property type="entry name" value="CD_CSD"/>
    <property type="match status" value="1"/>
</dbReference>
<dbReference type="PANTHER" id="PTHR22812">
    <property type="entry name" value="CHROMOBOX PROTEIN"/>
    <property type="match status" value="1"/>
</dbReference>
<evidence type="ECO:0000256" key="2">
    <source>
        <dbReference type="ARBA" id="ARBA00023242"/>
    </source>
</evidence>
<dbReference type="InterPro" id="IPR016197">
    <property type="entry name" value="Chromo-like_dom_sf"/>
</dbReference>
<sequence>MSIDDFISSGSYESEVSSDEPVFTPEKVIGFRTEKGIKEYLIKWKGYPKSDATWEKESDLSCASLIKEYKLREKKKLNQKKSEKTSKKKEEKAESQKLSSSHGSEPVSIVDSFMKLHKGNYKIYYKVLMKNRAEKIYTSSKVYKEIPQLGIEYLIQTRLPPGETYYNSKIIRFSH</sequence>
<accession>A0A1J4KP24</accession>
<dbReference type="OrthoDB" id="433924at2759"/>
<dbReference type="VEuPathDB" id="TrichDB:TRFO_19088"/>
<dbReference type="AlphaFoldDB" id="A0A1J4KP24"/>
<dbReference type="InterPro" id="IPR051219">
    <property type="entry name" value="Heterochromatin_chromo-domain"/>
</dbReference>
<feature type="domain" description="Chromo" evidence="4">
    <location>
        <begin position="23"/>
        <end position="81"/>
    </location>
</feature>
<dbReference type="SUPFAM" id="SSF54160">
    <property type="entry name" value="Chromo domain-like"/>
    <property type="match status" value="1"/>
</dbReference>
<dbReference type="InterPro" id="IPR000953">
    <property type="entry name" value="Chromo/chromo_shadow_dom"/>
</dbReference>
<comment type="subcellular location">
    <subcellularLocation>
        <location evidence="1">Nucleus</location>
    </subcellularLocation>
</comment>
<dbReference type="Pfam" id="PF00385">
    <property type="entry name" value="Chromo"/>
    <property type="match status" value="1"/>
</dbReference>
<dbReference type="SMART" id="SM00298">
    <property type="entry name" value="CHROMO"/>
    <property type="match status" value="1"/>
</dbReference>
<feature type="region of interest" description="Disordered" evidence="3">
    <location>
        <begin position="1"/>
        <end position="21"/>
    </location>
</feature>
<keyword evidence="6" id="KW-1185">Reference proteome</keyword>
<dbReference type="Proteomes" id="UP000179807">
    <property type="component" value="Unassembled WGS sequence"/>
</dbReference>
<dbReference type="GeneID" id="94835279"/>
<dbReference type="Gene3D" id="2.40.50.40">
    <property type="match status" value="1"/>
</dbReference>
<reference evidence="5" key="1">
    <citation type="submission" date="2016-10" db="EMBL/GenBank/DDBJ databases">
        <authorList>
            <person name="Benchimol M."/>
            <person name="Almeida L.G."/>
            <person name="Vasconcelos A.T."/>
            <person name="Perreira-Neves A."/>
            <person name="Rosa I.A."/>
            <person name="Tasca T."/>
            <person name="Bogo M.R."/>
            <person name="de Souza W."/>
        </authorList>
    </citation>
    <scope>NUCLEOTIDE SEQUENCE [LARGE SCALE GENOMIC DNA]</scope>
    <source>
        <strain evidence="5">K</strain>
    </source>
</reference>
<feature type="region of interest" description="Disordered" evidence="3">
    <location>
        <begin position="76"/>
        <end position="105"/>
    </location>
</feature>
<evidence type="ECO:0000256" key="3">
    <source>
        <dbReference type="SAM" id="MobiDB-lite"/>
    </source>
</evidence>
<protein>
    <submittedName>
        <fullName evidence="5">Chromatin organization modifier domain-containing protein</fullName>
    </submittedName>
</protein>
<proteinExistence type="predicted"/>
<comment type="caution">
    <text evidence="5">The sequence shown here is derived from an EMBL/GenBank/DDBJ whole genome shotgun (WGS) entry which is preliminary data.</text>
</comment>
<dbReference type="InterPro" id="IPR023780">
    <property type="entry name" value="Chromo_domain"/>
</dbReference>
<dbReference type="GO" id="GO:0005634">
    <property type="term" value="C:nucleus"/>
    <property type="evidence" value="ECO:0007669"/>
    <property type="project" value="UniProtKB-SubCell"/>
</dbReference>
<evidence type="ECO:0000313" key="5">
    <source>
        <dbReference type="EMBL" id="OHT11454.1"/>
    </source>
</evidence>
<dbReference type="EMBL" id="MLAK01000587">
    <property type="protein sequence ID" value="OHT11454.1"/>
    <property type="molecule type" value="Genomic_DNA"/>
</dbReference>
<evidence type="ECO:0000259" key="4">
    <source>
        <dbReference type="PROSITE" id="PS50013"/>
    </source>
</evidence>